<proteinExistence type="predicted"/>
<feature type="chain" id="PRO_5015511904" evidence="1">
    <location>
        <begin position="23"/>
        <end position="204"/>
    </location>
</feature>
<comment type="caution">
    <text evidence="2">The sequence shown here is derived from an EMBL/GenBank/DDBJ whole genome shotgun (WGS) entry which is preliminary data.</text>
</comment>
<evidence type="ECO:0000313" key="3">
    <source>
        <dbReference type="Proteomes" id="UP000241247"/>
    </source>
</evidence>
<dbReference type="AlphaFoldDB" id="A0A2T5B352"/>
<sequence>MKAAVVRRVAAALLFCVPVASRAEWRAVEQEKTYAIAGTTGMELYQSIGERGPKVRGSRAIAFTDFKLTWSRKYEPRNGGCVLAAARPNLTITYMLPKPGEKLPAPVRARWETFMTGVRAHERMHGEFIKDMVRQIEQVSVGLAVANDPNCKKIRKELTRRLGPISRQKGQRDADFDRTELKSGGTVRRLVVDLVNDGLGPLLP</sequence>
<name>A0A2T5B352_MYCDI</name>
<dbReference type="GO" id="GO:0008233">
    <property type="term" value="F:peptidase activity"/>
    <property type="evidence" value="ECO:0007669"/>
    <property type="project" value="UniProtKB-KW"/>
</dbReference>
<keyword evidence="2" id="KW-0378">Hydrolase</keyword>
<evidence type="ECO:0000256" key="1">
    <source>
        <dbReference type="SAM" id="SignalP"/>
    </source>
</evidence>
<dbReference type="Proteomes" id="UP000241247">
    <property type="component" value="Unassembled WGS sequence"/>
</dbReference>
<dbReference type="RefSeq" id="WP_108003737.1">
    <property type="nucleotide sequence ID" value="NZ_JBHEEX010000005.1"/>
</dbReference>
<dbReference type="GO" id="GO:0006508">
    <property type="term" value="P:proteolysis"/>
    <property type="evidence" value="ECO:0007669"/>
    <property type="project" value="UniProtKB-KW"/>
</dbReference>
<reference evidence="2 3" key="1">
    <citation type="submission" date="2018-04" db="EMBL/GenBank/DDBJ databases">
        <title>Genomic Encyclopedia of Type Strains, Phase IV (KMG-IV): sequencing the most valuable type-strain genomes for metagenomic binning, comparative biology and taxonomic classification.</title>
        <authorList>
            <person name="Goeker M."/>
        </authorList>
    </citation>
    <scope>NUCLEOTIDE SEQUENCE [LARGE SCALE GENOMIC DNA]</scope>
    <source>
        <strain evidence="2 3">DSM 7138</strain>
    </source>
</reference>
<dbReference type="PIRSF" id="PIRSF010521">
    <property type="entry name" value="DUF922_bac"/>
    <property type="match status" value="1"/>
</dbReference>
<gene>
    <name evidence="2" type="ORF">C7449_10678</name>
</gene>
<dbReference type="OrthoDB" id="7906163at2"/>
<keyword evidence="2" id="KW-0645">Protease</keyword>
<evidence type="ECO:0000313" key="2">
    <source>
        <dbReference type="EMBL" id="PTM93393.1"/>
    </source>
</evidence>
<dbReference type="InterPro" id="IPR010321">
    <property type="entry name" value="DUF922"/>
</dbReference>
<organism evidence="2 3">
    <name type="scientific">Mycoplana dimorpha</name>
    <dbReference type="NCBI Taxonomy" id="28320"/>
    <lineage>
        <taxon>Bacteria</taxon>
        <taxon>Pseudomonadati</taxon>
        <taxon>Pseudomonadota</taxon>
        <taxon>Alphaproteobacteria</taxon>
        <taxon>Hyphomicrobiales</taxon>
        <taxon>Rhizobiaceae</taxon>
        <taxon>Mycoplana</taxon>
    </lineage>
</organism>
<keyword evidence="3" id="KW-1185">Reference proteome</keyword>
<keyword evidence="1" id="KW-0732">Signal</keyword>
<dbReference type="EMBL" id="PZZZ01000006">
    <property type="protein sequence ID" value="PTM93393.1"/>
    <property type="molecule type" value="Genomic_DNA"/>
</dbReference>
<dbReference type="Pfam" id="PF06037">
    <property type="entry name" value="DUF922"/>
    <property type="match status" value="1"/>
</dbReference>
<protein>
    <submittedName>
        <fullName evidence="2">Putative secreted Zn-dependent protease</fullName>
    </submittedName>
</protein>
<feature type="signal peptide" evidence="1">
    <location>
        <begin position="1"/>
        <end position="22"/>
    </location>
</feature>
<accession>A0A2T5B352</accession>